<gene>
    <name evidence="3" type="ORF">SAMN02745213_00077</name>
</gene>
<evidence type="ECO:0000259" key="2">
    <source>
        <dbReference type="PROSITE" id="PS51819"/>
    </source>
</evidence>
<keyword evidence="1" id="KW-0479">Metal-binding</keyword>
<dbReference type="InterPro" id="IPR051332">
    <property type="entry name" value="Fosfomycin_Res_Enzymes"/>
</dbReference>
<dbReference type="EMBL" id="FUXX01000001">
    <property type="protein sequence ID" value="SKA56777.1"/>
    <property type="molecule type" value="Genomic_DNA"/>
</dbReference>
<dbReference type="PANTHER" id="PTHR36113:SF6">
    <property type="entry name" value="FOSFOMYCIN RESISTANCE PROTEIN FOSX"/>
    <property type="match status" value="1"/>
</dbReference>
<dbReference type="InterPro" id="IPR029068">
    <property type="entry name" value="Glyas_Bleomycin-R_OHBP_Dase"/>
</dbReference>
<dbReference type="PANTHER" id="PTHR36113">
    <property type="entry name" value="LYASE, PUTATIVE-RELATED-RELATED"/>
    <property type="match status" value="1"/>
</dbReference>
<proteinExistence type="predicted"/>
<dbReference type="InterPro" id="IPR004360">
    <property type="entry name" value="Glyas_Fos-R_dOase_dom"/>
</dbReference>
<feature type="domain" description="VOC" evidence="2">
    <location>
        <begin position="5"/>
        <end position="126"/>
    </location>
</feature>
<dbReference type="AlphaFoldDB" id="A0A1T4UVR3"/>
<dbReference type="SUPFAM" id="SSF54593">
    <property type="entry name" value="Glyoxalase/Bleomycin resistance protein/Dihydroxybiphenyl dioxygenase"/>
    <property type="match status" value="1"/>
</dbReference>
<dbReference type="RefSeq" id="WP_078927749.1">
    <property type="nucleotide sequence ID" value="NZ_FUXX01000001.1"/>
</dbReference>
<accession>A0A1T4UVR3</accession>
<name>A0A1T4UVR3_9GAMM</name>
<dbReference type="Gene3D" id="3.10.180.10">
    <property type="entry name" value="2,3-Dihydroxybiphenyl 1,2-Dioxygenase, domain 1"/>
    <property type="match status" value="1"/>
</dbReference>
<reference evidence="4" key="1">
    <citation type="submission" date="2017-02" db="EMBL/GenBank/DDBJ databases">
        <authorList>
            <person name="Varghese N."/>
            <person name="Submissions S."/>
        </authorList>
    </citation>
    <scope>NUCLEOTIDE SEQUENCE [LARGE SCALE GENOMIC DNA]</scope>
    <source>
        <strain evidence="4">DSM 3072</strain>
    </source>
</reference>
<organism evidence="3 4">
    <name type="scientific">Succinivibrio dextrinosolvens DSM 3072</name>
    <dbReference type="NCBI Taxonomy" id="1123324"/>
    <lineage>
        <taxon>Bacteria</taxon>
        <taxon>Pseudomonadati</taxon>
        <taxon>Pseudomonadota</taxon>
        <taxon>Gammaproteobacteria</taxon>
        <taxon>Aeromonadales</taxon>
        <taxon>Succinivibrionaceae</taxon>
        <taxon>Succinivibrio</taxon>
    </lineage>
</organism>
<dbReference type="STRING" id="83771.SAMN02910357_00991"/>
<evidence type="ECO:0000256" key="1">
    <source>
        <dbReference type="ARBA" id="ARBA00022723"/>
    </source>
</evidence>
<dbReference type="PROSITE" id="PS51819">
    <property type="entry name" value="VOC"/>
    <property type="match status" value="1"/>
</dbReference>
<dbReference type="CDD" id="cd08352">
    <property type="entry name" value="VOC_Bs_YwkD_like"/>
    <property type="match status" value="1"/>
</dbReference>
<dbReference type="InterPro" id="IPR037478">
    <property type="entry name" value="YwkD-like_dom"/>
</dbReference>
<dbReference type="GO" id="GO:0046872">
    <property type="term" value="F:metal ion binding"/>
    <property type="evidence" value="ECO:0007669"/>
    <property type="project" value="UniProtKB-KW"/>
</dbReference>
<evidence type="ECO:0000313" key="4">
    <source>
        <dbReference type="Proteomes" id="UP000242432"/>
    </source>
</evidence>
<dbReference type="Proteomes" id="UP000242432">
    <property type="component" value="Unassembled WGS sequence"/>
</dbReference>
<keyword evidence="4" id="KW-1185">Reference proteome</keyword>
<dbReference type="Pfam" id="PF00903">
    <property type="entry name" value="Glyoxalase"/>
    <property type="match status" value="1"/>
</dbReference>
<sequence length="126" mass="14846">MNFNAVHHIAIIGTDYRKSRHFYVDLLGFKVIRENHREDRNDWKIDLACGDIEIELFIKEDAPKRCSGPENAGLRHLAFRVESVEETVKELNRLGIETEPVREDTFTHKKMTFFRDPDNLPLEIHE</sequence>
<protein>
    <submittedName>
        <fullName evidence="3">Glyoxylase I family protein</fullName>
    </submittedName>
</protein>
<evidence type="ECO:0000313" key="3">
    <source>
        <dbReference type="EMBL" id="SKA56777.1"/>
    </source>
</evidence>
<dbReference type="InterPro" id="IPR037523">
    <property type="entry name" value="VOC_core"/>
</dbReference>